<gene>
    <name evidence="1" type="ORF">BJ138DRAFT_1186261</name>
</gene>
<name>A0ACB8AEI9_9AGAM</name>
<evidence type="ECO:0000313" key="1">
    <source>
        <dbReference type="EMBL" id="KAH7911113.1"/>
    </source>
</evidence>
<dbReference type="EMBL" id="MU267689">
    <property type="protein sequence ID" value="KAH7911113.1"/>
    <property type="molecule type" value="Genomic_DNA"/>
</dbReference>
<keyword evidence="2" id="KW-1185">Reference proteome</keyword>
<organism evidence="1 2">
    <name type="scientific">Hygrophoropsis aurantiaca</name>
    <dbReference type="NCBI Taxonomy" id="72124"/>
    <lineage>
        <taxon>Eukaryota</taxon>
        <taxon>Fungi</taxon>
        <taxon>Dikarya</taxon>
        <taxon>Basidiomycota</taxon>
        <taxon>Agaricomycotina</taxon>
        <taxon>Agaricomycetes</taxon>
        <taxon>Agaricomycetidae</taxon>
        <taxon>Boletales</taxon>
        <taxon>Coniophorineae</taxon>
        <taxon>Hygrophoropsidaceae</taxon>
        <taxon>Hygrophoropsis</taxon>
    </lineage>
</organism>
<proteinExistence type="predicted"/>
<protein>
    <submittedName>
        <fullName evidence="1">Uncharacterized protein</fullName>
    </submittedName>
</protein>
<dbReference type="Proteomes" id="UP000790377">
    <property type="component" value="Unassembled WGS sequence"/>
</dbReference>
<sequence>MSGHHYQIEVIQFWRGKNHKGYPYPLHWAIFIPTSPGRGHTYEVLGNIDSFTFHSVRDAPHHSPTMWRGSFTAGYVPITHLSFMEEILRRVPIVRSNLDWNCQNWVSDALGRLRMHGLSINSAVSHSTLRTEMFQLLEAWETGEI</sequence>
<accession>A0ACB8AEI9</accession>
<comment type="caution">
    <text evidence="1">The sequence shown here is derived from an EMBL/GenBank/DDBJ whole genome shotgun (WGS) entry which is preliminary data.</text>
</comment>
<evidence type="ECO:0000313" key="2">
    <source>
        <dbReference type="Proteomes" id="UP000790377"/>
    </source>
</evidence>
<reference evidence="1" key="1">
    <citation type="journal article" date="2021" name="New Phytol.">
        <title>Evolutionary innovations through gain and loss of genes in the ectomycorrhizal Boletales.</title>
        <authorList>
            <person name="Wu G."/>
            <person name="Miyauchi S."/>
            <person name="Morin E."/>
            <person name="Kuo A."/>
            <person name="Drula E."/>
            <person name="Varga T."/>
            <person name="Kohler A."/>
            <person name="Feng B."/>
            <person name="Cao Y."/>
            <person name="Lipzen A."/>
            <person name="Daum C."/>
            <person name="Hundley H."/>
            <person name="Pangilinan J."/>
            <person name="Johnson J."/>
            <person name="Barry K."/>
            <person name="LaButti K."/>
            <person name="Ng V."/>
            <person name="Ahrendt S."/>
            <person name="Min B."/>
            <person name="Choi I.G."/>
            <person name="Park H."/>
            <person name="Plett J.M."/>
            <person name="Magnuson J."/>
            <person name="Spatafora J.W."/>
            <person name="Nagy L.G."/>
            <person name="Henrissat B."/>
            <person name="Grigoriev I.V."/>
            <person name="Yang Z.L."/>
            <person name="Xu J."/>
            <person name="Martin F.M."/>
        </authorList>
    </citation>
    <scope>NUCLEOTIDE SEQUENCE</scope>
    <source>
        <strain evidence="1">ATCC 28755</strain>
    </source>
</reference>